<evidence type="ECO:0000256" key="3">
    <source>
        <dbReference type="ARBA" id="ARBA00022475"/>
    </source>
</evidence>
<dbReference type="GO" id="GO:0005886">
    <property type="term" value="C:plasma membrane"/>
    <property type="evidence" value="ECO:0007669"/>
    <property type="project" value="UniProtKB-SubCell"/>
</dbReference>
<evidence type="ECO:0000256" key="4">
    <source>
        <dbReference type="ARBA" id="ARBA00022692"/>
    </source>
</evidence>
<protein>
    <recommendedName>
        <fullName evidence="11">Biopolymer transporter ExbD</fullName>
    </recommendedName>
</protein>
<keyword evidence="6 8" id="KW-0472">Membrane</keyword>
<dbReference type="Proteomes" id="UP000231259">
    <property type="component" value="Unassembled WGS sequence"/>
</dbReference>
<comment type="caution">
    <text evidence="9">The sequence shown here is derived from an EMBL/GenBank/DDBJ whole genome shotgun (WGS) entry which is preliminary data.</text>
</comment>
<keyword evidence="3" id="KW-1003">Cell membrane</keyword>
<keyword evidence="4 7" id="KW-0812">Transmembrane</keyword>
<evidence type="ECO:0000256" key="5">
    <source>
        <dbReference type="ARBA" id="ARBA00022989"/>
    </source>
</evidence>
<evidence type="ECO:0000256" key="1">
    <source>
        <dbReference type="ARBA" id="ARBA00004162"/>
    </source>
</evidence>
<accession>A0A2G8RDC7</accession>
<dbReference type="RefSeq" id="WP_099911379.1">
    <property type="nucleotide sequence ID" value="NZ_AWWI01000096.1"/>
</dbReference>
<organism evidence="9 10">
    <name type="scientific">Puniceibacterium antarcticum</name>
    <dbReference type="NCBI Taxonomy" id="1206336"/>
    <lineage>
        <taxon>Bacteria</taxon>
        <taxon>Pseudomonadati</taxon>
        <taxon>Pseudomonadota</taxon>
        <taxon>Alphaproteobacteria</taxon>
        <taxon>Rhodobacterales</taxon>
        <taxon>Paracoccaceae</taxon>
        <taxon>Puniceibacterium</taxon>
    </lineage>
</organism>
<evidence type="ECO:0000256" key="2">
    <source>
        <dbReference type="ARBA" id="ARBA00005811"/>
    </source>
</evidence>
<evidence type="ECO:0000313" key="10">
    <source>
        <dbReference type="Proteomes" id="UP000231259"/>
    </source>
</evidence>
<comment type="subcellular location">
    <subcellularLocation>
        <location evidence="1">Cell membrane</location>
        <topology evidence="1">Single-pass membrane protein</topology>
    </subcellularLocation>
    <subcellularLocation>
        <location evidence="7">Cell membrane</location>
        <topology evidence="7">Single-pass type II membrane protein</topology>
    </subcellularLocation>
</comment>
<evidence type="ECO:0000256" key="8">
    <source>
        <dbReference type="SAM" id="Phobius"/>
    </source>
</evidence>
<dbReference type="Pfam" id="PF02472">
    <property type="entry name" value="ExbD"/>
    <property type="match status" value="1"/>
</dbReference>
<sequence>MRRISRTTKGEPTIALINIVFLMLVFFMVAGTLAQPLDNALNLVQTKDLDGRAPPDTLVVHADGRLSYRGEDIASPEAFMELQSKGALTEQAGPVARIVPDRELSANDLVALAAKLRAAGATRVVVITERGLK</sequence>
<evidence type="ECO:0000313" key="9">
    <source>
        <dbReference type="EMBL" id="PIL19559.1"/>
    </source>
</evidence>
<dbReference type="EMBL" id="AWWI01000096">
    <property type="protein sequence ID" value="PIL19559.1"/>
    <property type="molecule type" value="Genomic_DNA"/>
</dbReference>
<keyword evidence="10" id="KW-1185">Reference proteome</keyword>
<dbReference type="GO" id="GO:0015031">
    <property type="term" value="P:protein transport"/>
    <property type="evidence" value="ECO:0007669"/>
    <property type="project" value="UniProtKB-KW"/>
</dbReference>
<keyword evidence="7" id="KW-0813">Transport</keyword>
<dbReference type="InterPro" id="IPR003400">
    <property type="entry name" value="ExbD"/>
</dbReference>
<comment type="similarity">
    <text evidence="2 7">Belongs to the ExbD/TolR family.</text>
</comment>
<gene>
    <name evidence="9" type="ORF">P775_13630</name>
</gene>
<reference evidence="9 10" key="1">
    <citation type="submission" date="2013-09" db="EMBL/GenBank/DDBJ databases">
        <title>Genome sequencing of Phaeobacter antarcticus sp. nov. SM1211.</title>
        <authorList>
            <person name="Zhang X.-Y."/>
            <person name="Liu C."/>
            <person name="Chen X.-L."/>
            <person name="Xie B.-B."/>
            <person name="Qin Q.-L."/>
            <person name="Rong J.-C."/>
            <person name="Zhang Y.-Z."/>
        </authorList>
    </citation>
    <scope>NUCLEOTIDE SEQUENCE [LARGE SCALE GENOMIC DNA]</scope>
    <source>
        <strain evidence="9 10">SM1211</strain>
    </source>
</reference>
<dbReference type="GO" id="GO:0022857">
    <property type="term" value="F:transmembrane transporter activity"/>
    <property type="evidence" value="ECO:0007669"/>
    <property type="project" value="InterPro"/>
</dbReference>
<dbReference type="AlphaFoldDB" id="A0A2G8RDC7"/>
<evidence type="ECO:0000256" key="6">
    <source>
        <dbReference type="ARBA" id="ARBA00023136"/>
    </source>
</evidence>
<evidence type="ECO:0000256" key="7">
    <source>
        <dbReference type="RuleBase" id="RU003879"/>
    </source>
</evidence>
<proteinExistence type="inferred from homology"/>
<evidence type="ECO:0008006" key="11">
    <source>
        <dbReference type="Google" id="ProtNLM"/>
    </source>
</evidence>
<dbReference type="OrthoDB" id="8479787at2"/>
<keyword evidence="7" id="KW-0653">Protein transport</keyword>
<feature type="transmembrane region" description="Helical" evidence="8">
    <location>
        <begin position="12"/>
        <end position="34"/>
    </location>
</feature>
<keyword evidence="5 8" id="KW-1133">Transmembrane helix</keyword>
<name>A0A2G8RDC7_9RHOB</name>